<dbReference type="PANTHER" id="PTHR34982:SF1">
    <property type="entry name" value="FLAGELLAR ASSEMBLY PROTEIN FLIH"/>
    <property type="match status" value="1"/>
</dbReference>
<dbReference type="PANTHER" id="PTHR34982">
    <property type="entry name" value="YOP PROTEINS TRANSLOCATION PROTEIN L"/>
    <property type="match status" value="1"/>
</dbReference>
<dbReference type="EMBL" id="VSSQ01121886">
    <property type="protein sequence ID" value="MPN54057.1"/>
    <property type="molecule type" value="Genomic_DNA"/>
</dbReference>
<proteinExistence type="predicted"/>
<keyword evidence="2" id="KW-0653">Protein transport</keyword>
<name>A0A645IS58_9ZZZZ</name>
<dbReference type="GO" id="GO:0015031">
    <property type="term" value="P:protein transport"/>
    <property type="evidence" value="ECO:0007669"/>
    <property type="project" value="UniProtKB-KW"/>
</dbReference>
<dbReference type="GO" id="GO:0005829">
    <property type="term" value="C:cytosol"/>
    <property type="evidence" value="ECO:0007669"/>
    <property type="project" value="TreeGrafter"/>
</dbReference>
<dbReference type="InterPro" id="IPR051472">
    <property type="entry name" value="T3SS_Stator/FliH"/>
</dbReference>
<keyword evidence="1" id="KW-0813">Transport</keyword>
<protein>
    <recommendedName>
        <fullName evidence="5">Flagellar assembly protein FliH/Type III secretion system HrpE domain-containing protein</fullName>
    </recommendedName>
</protein>
<evidence type="ECO:0000256" key="1">
    <source>
        <dbReference type="ARBA" id="ARBA00022448"/>
    </source>
</evidence>
<evidence type="ECO:0000313" key="4">
    <source>
        <dbReference type="EMBL" id="MPN54057.1"/>
    </source>
</evidence>
<feature type="coiled-coil region" evidence="3">
    <location>
        <begin position="35"/>
        <end position="62"/>
    </location>
</feature>
<sequence>MQADEILKKAESDAVTIKEKAHSEGLDEGYNEGFNQAYEKNKAELEEETASYLLELRDLLNEYKVVKDRLISQNIDELKDVAITIAEKVIHVSLKTSGEVIKKMIISATEKMRYQEWARIYISRSEASLFIEGYSDLLRSIANVSENIKIIAMEDAAPGAVYHLHWTT</sequence>
<accession>A0A645IS58</accession>
<comment type="caution">
    <text evidence="4">The sequence shown here is derived from an EMBL/GenBank/DDBJ whole genome shotgun (WGS) entry which is preliminary data.</text>
</comment>
<gene>
    <name evidence="4" type="ORF">SDC9_201726</name>
</gene>
<reference evidence="4" key="1">
    <citation type="submission" date="2019-08" db="EMBL/GenBank/DDBJ databases">
        <authorList>
            <person name="Kucharzyk K."/>
            <person name="Murdoch R.W."/>
            <person name="Higgins S."/>
            <person name="Loffler F."/>
        </authorList>
    </citation>
    <scope>NUCLEOTIDE SEQUENCE</scope>
</reference>
<keyword evidence="3" id="KW-0175">Coiled coil</keyword>
<evidence type="ECO:0000256" key="3">
    <source>
        <dbReference type="SAM" id="Coils"/>
    </source>
</evidence>
<organism evidence="4">
    <name type="scientific">bioreactor metagenome</name>
    <dbReference type="NCBI Taxonomy" id="1076179"/>
    <lineage>
        <taxon>unclassified sequences</taxon>
        <taxon>metagenomes</taxon>
        <taxon>ecological metagenomes</taxon>
    </lineage>
</organism>
<evidence type="ECO:0000256" key="2">
    <source>
        <dbReference type="ARBA" id="ARBA00022927"/>
    </source>
</evidence>
<evidence type="ECO:0008006" key="5">
    <source>
        <dbReference type="Google" id="ProtNLM"/>
    </source>
</evidence>
<dbReference type="AlphaFoldDB" id="A0A645IS58"/>